<feature type="chain" id="PRO_5025517117" evidence="2">
    <location>
        <begin position="17"/>
        <end position="130"/>
    </location>
</feature>
<protein>
    <submittedName>
        <fullName evidence="3">Uncharacterized protein</fullName>
    </submittedName>
</protein>
<proteinExistence type="predicted"/>
<accession>A0A6A7AYH9</accession>
<dbReference type="Proteomes" id="UP000799423">
    <property type="component" value="Unassembled WGS sequence"/>
</dbReference>
<sequence>MRFFAIAATFAAVAVAQYSAAPEETCSASVTITVTETLKHTPSAPGVVAPTGPAPYPTSAVVVVPSVPAGTGYPSSVATPLGGTGVPSGTAAPSGTGASSAPYPEFTGAASSVKVGGLMAGVGAVVAMLL</sequence>
<dbReference type="EMBL" id="MU006328">
    <property type="protein sequence ID" value="KAF2847195.1"/>
    <property type="molecule type" value="Genomic_DNA"/>
</dbReference>
<feature type="signal peptide" evidence="2">
    <location>
        <begin position="1"/>
        <end position="16"/>
    </location>
</feature>
<evidence type="ECO:0000313" key="4">
    <source>
        <dbReference type="Proteomes" id="UP000799423"/>
    </source>
</evidence>
<dbReference type="AlphaFoldDB" id="A0A6A7AYH9"/>
<evidence type="ECO:0000313" key="3">
    <source>
        <dbReference type="EMBL" id="KAF2847195.1"/>
    </source>
</evidence>
<keyword evidence="4" id="KW-1185">Reference proteome</keyword>
<name>A0A6A7AYH9_9PLEO</name>
<feature type="compositionally biased region" description="Low complexity" evidence="1">
    <location>
        <begin position="87"/>
        <end position="101"/>
    </location>
</feature>
<keyword evidence="2" id="KW-0732">Signal</keyword>
<evidence type="ECO:0000256" key="1">
    <source>
        <dbReference type="SAM" id="MobiDB-lite"/>
    </source>
</evidence>
<organism evidence="3 4">
    <name type="scientific">Plenodomus tracheiphilus IPT5</name>
    <dbReference type="NCBI Taxonomy" id="1408161"/>
    <lineage>
        <taxon>Eukaryota</taxon>
        <taxon>Fungi</taxon>
        <taxon>Dikarya</taxon>
        <taxon>Ascomycota</taxon>
        <taxon>Pezizomycotina</taxon>
        <taxon>Dothideomycetes</taxon>
        <taxon>Pleosporomycetidae</taxon>
        <taxon>Pleosporales</taxon>
        <taxon>Pleosporineae</taxon>
        <taxon>Leptosphaeriaceae</taxon>
        <taxon>Plenodomus</taxon>
    </lineage>
</organism>
<feature type="region of interest" description="Disordered" evidence="1">
    <location>
        <begin position="80"/>
        <end position="101"/>
    </location>
</feature>
<reference evidence="3" key="1">
    <citation type="submission" date="2020-01" db="EMBL/GenBank/DDBJ databases">
        <authorList>
            <consortium name="DOE Joint Genome Institute"/>
            <person name="Haridas S."/>
            <person name="Albert R."/>
            <person name="Binder M."/>
            <person name="Bloem J."/>
            <person name="Labutti K."/>
            <person name="Salamov A."/>
            <person name="Andreopoulos B."/>
            <person name="Baker S.E."/>
            <person name="Barry K."/>
            <person name="Bills G."/>
            <person name="Bluhm B.H."/>
            <person name="Cannon C."/>
            <person name="Castanera R."/>
            <person name="Culley D.E."/>
            <person name="Daum C."/>
            <person name="Ezra D."/>
            <person name="Gonzalez J.B."/>
            <person name="Henrissat B."/>
            <person name="Kuo A."/>
            <person name="Liang C."/>
            <person name="Lipzen A."/>
            <person name="Lutzoni F."/>
            <person name="Magnuson J."/>
            <person name="Mondo S."/>
            <person name="Nolan M."/>
            <person name="Ohm R."/>
            <person name="Pangilinan J."/>
            <person name="Park H.-J."/>
            <person name="Ramirez L."/>
            <person name="Alfaro M."/>
            <person name="Sun H."/>
            <person name="Tritt A."/>
            <person name="Yoshinaga Y."/>
            <person name="Zwiers L.-H."/>
            <person name="Turgeon B.G."/>
            <person name="Goodwin S.B."/>
            <person name="Spatafora J.W."/>
            <person name="Crous P.W."/>
            <person name="Grigoriev I.V."/>
        </authorList>
    </citation>
    <scope>NUCLEOTIDE SEQUENCE</scope>
    <source>
        <strain evidence="3">IPT5</strain>
    </source>
</reference>
<evidence type="ECO:0000256" key="2">
    <source>
        <dbReference type="SAM" id="SignalP"/>
    </source>
</evidence>
<gene>
    <name evidence="3" type="ORF">T440DRAFT_214612</name>
</gene>